<dbReference type="Proteomes" id="UP000697127">
    <property type="component" value="Unassembled WGS sequence"/>
</dbReference>
<organism evidence="3 4">
    <name type="scientific">Pichia californica</name>
    <dbReference type="NCBI Taxonomy" id="460514"/>
    <lineage>
        <taxon>Eukaryota</taxon>
        <taxon>Fungi</taxon>
        <taxon>Dikarya</taxon>
        <taxon>Ascomycota</taxon>
        <taxon>Saccharomycotina</taxon>
        <taxon>Pichiomycetes</taxon>
        <taxon>Pichiales</taxon>
        <taxon>Pichiaceae</taxon>
        <taxon>Pichia</taxon>
    </lineage>
</organism>
<keyword evidence="4" id="KW-1185">Reference proteome</keyword>
<reference evidence="3" key="1">
    <citation type="submission" date="2020-11" db="EMBL/GenBank/DDBJ databases">
        <title>Kefir isolates.</title>
        <authorList>
            <person name="Marcisauskas S."/>
            <person name="Kim Y."/>
            <person name="Blasche S."/>
        </authorList>
    </citation>
    <scope>NUCLEOTIDE SEQUENCE</scope>
    <source>
        <strain evidence="3">Olga-1</strain>
    </source>
</reference>
<dbReference type="Pfam" id="PF17733">
    <property type="entry name" value="KPWE_dom"/>
    <property type="match status" value="1"/>
</dbReference>
<dbReference type="Pfam" id="PF25871">
    <property type="entry name" value="HTH_76"/>
    <property type="match status" value="1"/>
</dbReference>
<evidence type="ECO:0000259" key="1">
    <source>
        <dbReference type="Pfam" id="PF17733"/>
    </source>
</evidence>
<evidence type="ECO:0000313" key="3">
    <source>
        <dbReference type="EMBL" id="KAG0688518.1"/>
    </source>
</evidence>
<sequence>MEEVFEQFRTYDFSKSSSYEPTLEQVYNQYLIVMSDKDLEIKQDLSNGIINPDRIPQADREQLQLQTKIFVFCSETDNILEIQDYQFWLTHREQNQLLKSPELKEISSNKPTIQSTTESQLINNGDSIVVDTTTSENDEVGEYTSNYQEIVDMIVNNKPIPGIKQIPKIILDPETASSSVLQQRKKPWEIIDDETVKTDEKVLNNTDSAA</sequence>
<dbReference type="OrthoDB" id="9936937at2759"/>
<feature type="domain" description="PEX14-like helix-turn-helix" evidence="2">
    <location>
        <begin position="2"/>
        <end position="92"/>
    </location>
</feature>
<evidence type="ECO:0000259" key="2">
    <source>
        <dbReference type="Pfam" id="PF25871"/>
    </source>
</evidence>
<evidence type="ECO:0000313" key="4">
    <source>
        <dbReference type="Proteomes" id="UP000697127"/>
    </source>
</evidence>
<dbReference type="InterPro" id="IPR058841">
    <property type="entry name" value="HTH_76"/>
</dbReference>
<feature type="domain" description="Peroxisomal membrane protein PEX14-like KPWE" evidence="1">
    <location>
        <begin position="143"/>
        <end position="189"/>
    </location>
</feature>
<protein>
    <submittedName>
        <fullName evidence="3">Uncharacterized protein</fullName>
    </submittedName>
</protein>
<dbReference type="EMBL" id="PUHW01000145">
    <property type="protein sequence ID" value="KAG0688518.1"/>
    <property type="molecule type" value="Genomic_DNA"/>
</dbReference>
<comment type="caution">
    <text evidence="3">The sequence shown here is derived from an EMBL/GenBank/DDBJ whole genome shotgun (WGS) entry which is preliminary data.</text>
</comment>
<dbReference type="PANTHER" id="PTHR36855:SF1">
    <property type="entry name" value="PEROXISOME MEMBRANE ANCHOR PROTEIN PEX14P N-TERMINAL DOMAIN-CONTAINING PROTEIN"/>
    <property type="match status" value="1"/>
</dbReference>
<accession>A0A9P7BGN9</accession>
<dbReference type="AlphaFoldDB" id="A0A9P7BGN9"/>
<dbReference type="PANTHER" id="PTHR36855">
    <property type="entry name" value="CHROMOSOME 10, WHOLE GENOME SHOTGUN SEQUENCE"/>
    <property type="match status" value="1"/>
</dbReference>
<name>A0A9P7BGN9_9ASCO</name>
<gene>
    <name evidence="3" type="ORF">C6P40_000866</name>
</gene>
<proteinExistence type="predicted"/>
<dbReference type="InterPro" id="IPR040554">
    <property type="entry name" value="KPWE_PEX14_dom"/>
</dbReference>